<gene>
    <name evidence="9" type="primary">glgC</name>
    <name evidence="12" type="ORF">BTO30_13760</name>
</gene>
<evidence type="ECO:0000256" key="3">
    <source>
        <dbReference type="ARBA" id="ARBA00022679"/>
    </source>
</evidence>
<dbReference type="STRING" id="1714264.BTO30_13760"/>
<keyword evidence="13" id="KW-1185">Reference proteome</keyword>
<dbReference type="CDD" id="cd02508">
    <property type="entry name" value="ADP_Glucose_PP"/>
    <property type="match status" value="1"/>
</dbReference>
<dbReference type="Gene3D" id="2.160.10.10">
    <property type="entry name" value="Hexapeptide repeat proteins"/>
    <property type="match status" value="1"/>
</dbReference>
<evidence type="ECO:0000313" key="12">
    <source>
        <dbReference type="EMBL" id="OLN21680.1"/>
    </source>
</evidence>
<comment type="similarity">
    <text evidence="1 9">Belongs to the bacterial/plant glucose-1-phosphate adenylyltransferase family.</text>
</comment>
<evidence type="ECO:0000256" key="1">
    <source>
        <dbReference type="ARBA" id="ARBA00010443"/>
    </source>
</evidence>
<dbReference type="GO" id="GO:0005978">
    <property type="term" value="P:glycogen biosynthetic process"/>
    <property type="evidence" value="ECO:0007669"/>
    <property type="project" value="UniProtKB-UniRule"/>
</dbReference>
<comment type="caution">
    <text evidence="12">The sequence shown here is derived from an EMBL/GenBank/DDBJ whole genome shotgun (WGS) entry which is preliminary data.</text>
</comment>
<evidence type="ECO:0000256" key="2">
    <source>
        <dbReference type="ARBA" id="ARBA00022600"/>
    </source>
</evidence>
<dbReference type="GO" id="GO:0005524">
    <property type="term" value="F:ATP binding"/>
    <property type="evidence" value="ECO:0007669"/>
    <property type="project" value="UniProtKB-KW"/>
</dbReference>
<keyword evidence="6 9" id="KW-0067">ATP-binding</keyword>
<dbReference type="GO" id="GO:0008878">
    <property type="term" value="F:glucose-1-phosphate adenylyltransferase activity"/>
    <property type="evidence" value="ECO:0007669"/>
    <property type="project" value="UniProtKB-UniRule"/>
</dbReference>
<dbReference type="Gene3D" id="3.90.550.10">
    <property type="entry name" value="Spore Coat Polysaccharide Biosynthesis Protein SpsA, Chain A"/>
    <property type="match status" value="1"/>
</dbReference>
<dbReference type="RefSeq" id="WP_075399300.1">
    <property type="nucleotide sequence ID" value="NZ_MSDU01000036.1"/>
</dbReference>
<dbReference type="UniPathway" id="UPA00164"/>
<comment type="function">
    <text evidence="9">Involved in the biosynthesis of ADP-glucose, a building block required for the elongation reactions to produce glycogen. Catalyzes the reaction between ATP and alpha-D-glucose 1-phosphate (G1P) to produce pyrophosphate and ADP-Glc.</text>
</comment>
<evidence type="ECO:0000256" key="6">
    <source>
        <dbReference type="ARBA" id="ARBA00022840"/>
    </source>
</evidence>
<name>A0A1Q8Q2W1_9BACI</name>
<comment type="subunit">
    <text evidence="9">Homotetramer.</text>
</comment>
<keyword evidence="5 9" id="KW-0547">Nucleotide-binding</keyword>
<reference evidence="12 13" key="1">
    <citation type="submission" date="2016-12" db="EMBL/GenBank/DDBJ databases">
        <title>Domibacillus antri genome sequencing.</title>
        <authorList>
            <person name="Verma A."/>
            <person name="Krishnamurthi S."/>
        </authorList>
    </citation>
    <scope>NUCLEOTIDE SEQUENCE [LARGE SCALE GENOMIC DNA]</scope>
    <source>
        <strain evidence="12 13">XD80</strain>
    </source>
</reference>
<evidence type="ECO:0000313" key="13">
    <source>
        <dbReference type="Proteomes" id="UP000185568"/>
    </source>
</evidence>
<dbReference type="InterPro" id="IPR023049">
    <property type="entry name" value="GlgC_bac"/>
</dbReference>
<evidence type="ECO:0000259" key="11">
    <source>
        <dbReference type="Pfam" id="PF24894"/>
    </source>
</evidence>
<protein>
    <recommendedName>
        <fullName evidence="9">Glucose-1-phosphate adenylyltransferase</fullName>
        <ecNumber evidence="9">2.7.7.27</ecNumber>
    </recommendedName>
    <alternativeName>
        <fullName evidence="9">ADP-glucose pyrophosphorylase</fullName>
        <shortName evidence="9">ADPGlc PPase</shortName>
    </alternativeName>
    <alternativeName>
        <fullName evidence="9">ADP-glucose synthase</fullName>
    </alternativeName>
</protein>
<keyword evidence="2 9" id="KW-0321">Glycogen metabolism</keyword>
<dbReference type="HAMAP" id="MF_00624">
    <property type="entry name" value="GlgC"/>
    <property type="match status" value="1"/>
</dbReference>
<evidence type="ECO:0000256" key="7">
    <source>
        <dbReference type="ARBA" id="ARBA00023056"/>
    </source>
</evidence>
<dbReference type="OrthoDB" id="9801810at2"/>
<evidence type="ECO:0000259" key="10">
    <source>
        <dbReference type="Pfam" id="PF00483"/>
    </source>
</evidence>
<dbReference type="Pfam" id="PF24894">
    <property type="entry name" value="Hexapep_GlmU"/>
    <property type="match status" value="1"/>
</dbReference>
<feature type="binding site" evidence="9">
    <location>
        <begin position="180"/>
        <end position="181"/>
    </location>
    <ligand>
        <name>alpha-D-glucose 1-phosphate</name>
        <dbReference type="ChEBI" id="CHEBI:58601"/>
    </ligand>
</feature>
<keyword evidence="3 9" id="KW-0808">Transferase</keyword>
<sequence>MAKQKCVAMLLAGGKGSRLKELTENLAKPAVPFGGKYRIIDFPLSNCANSGIHTVGVLTQYQPLVLNSYIGIGSAWDLDRRNGGVTVLPPYSESSEVKWYSGTASAIYQNLNYIKQYDPEYVLILSGDHIYKMNYDTMLDYHIEKQADATISVIEVPWDEASRFGIMNTDEAYNVTRFDEKPEKPESNLASMGIYIFKWSVLRSYLEMDERNPDSSNDFGKDVIPAMLKDELKLVAYPFEGYWKDVGTVKSLWEANMDLLDQEQDLNMFDHSWRIYSVNPNQPPQIIGMEAVVKHSLVNEGCVIDGEIEHSVMFQGVEVEQNAIVKDSVVMPNARIGRGSFVERAIVMSDLEVPENTVIRNASDDILLITQAFLAEYTQERTKMEEA</sequence>
<dbReference type="SUPFAM" id="SSF51161">
    <property type="entry name" value="Trimeric LpxA-like enzymes"/>
    <property type="match status" value="1"/>
</dbReference>
<dbReference type="InterPro" id="IPR005835">
    <property type="entry name" value="NTP_transferase_dom"/>
</dbReference>
<evidence type="ECO:0000256" key="4">
    <source>
        <dbReference type="ARBA" id="ARBA00022695"/>
    </source>
</evidence>
<dbReference type="PROSITE" id="PS00808">
    <property type="entry name" value="ADP_GLC_PYROPHOSPH_1"/>
    <property type="match status" value="1"/>
</dbReference>
<dbReference type="InterPro" id="IPR056818">
    <property type="entry name" value="GlmU/GlgC-like_hexapep"/>
</dbReference>
<comment type="catalytic activity">
    <reaction evidence="9">
        <text>alpha-D-glucose 1-phosphate + ATP + H(+) = ADP-alpha-D-glucose + diphosphate</text>
        <dbReference type="Rhea" id="RHEA:12120"/>
        <dbReference type="ChEBI" id="CHEBI:15378"/>
        <dbReference type="ChEBI" id="CHEBI:30616"/>
        <dbReference type="ChEBI" id="CHEBI:33019"/>
        <dbReference type="ChEBI" id="CHEBI:57498"/>
        <dbReference type="ChEBI" id="CHEBI:58601"/>
        <dbReference type="EC" id="2.7.7.27"/>
    </reaction>
</comment>
<dbReference type="EC" id="2.7.7.27" evidence="9"/>
<organism evidence="12 13">
    <name type="scientific">Domibacillus antri</name>
    <dbReference type="NCBI Taxonomy" id="1714264"/>
    <lineage>
        <taxon>Bacteria</taxon>
        <taxon>Bacillati</taxon>
        <taxon>Bacillota</taxon>
        <taxon>Bacilli</taxon>
        <taxon>Bacillales</taxon>
        <taxon>Bacillaceae</taxon>
        <taxon>Domibacillus</taxon>
    </lineage>
</organism>
<dbReference type="PANTHER" id="PTHR43523">
    <property type="entry name" value="GLUCOSE-1-PHOSPHATE ADENYLYLTRANSFERASE-RELATED"/>
    <property type="match status" value="1"/>
</dbReference>
<dbReference type="Proteomes" id="UP000185568">
    <property type="component" value="Unassembled WGS sequence"/>
</dbReference>
<dbReference type="EMBL" id="MSDU01000036">
    <property type="protein sequence ID" value="OLN21680.1"/>
    <property type="molecule type" value="Genomic_DNA"/>
</dbReference>
<evidence type="ECO:0000256" key="5">
    <source>
        <dbReference type="ARBA" id="ARBA00022741"/>
    </source>
</evidence>
<comment type="pathway">
    <text evidence="9">Glycan biosynthesis; glycogen biosynthesis.</text>
</comment>
<proteinExistence type="inferred from homology"/>
<feature type="binding site" evidence="9">
    <location>
        <position position="165"/>
    </location>
    <ligand>
        <name>alpha-D-glucose 1-phosphate</name>
        <dbReference type="ChEBI" id="CHEBI:58601"/>
    </ligand>
</feature>
<feature type="site" description="Could play a key role in the communication between the regulatory and the substrate sites" evidence="9">
    <location>
        <position position="60"/>
    </location>
</feature>
<feature type="domain" description="Nucleotidyl transferase" evidence="10">
    <location>
        <begin position="8"/>
        <end position="261"/>
    </location>
</feature>
<keyword evidence="7 9" id="KW-0320">Glycogen biosynthesis</keyword>
<dbReference type="SUPFAM" id="SSF53448">
    <property type="entry name" value="Nucleotide-diphospho-sugar transferases"/>
    <property type="match status" value="1"/>
</dbReference>
<dbReference type="PROSITE" id="PS00809">
    <property type="entry name" value="ADP_GLC_PYROPHOSPH_2"/>
    <property type="match status" value="1"/>
</dbReference>
<dbReference type="InterPro" id="IPR005836">
    <property type="entry name" value="ADP_Glu_pyroP_CS"/>
</dbReference>
<dbReference type="AlphaFoldDB" id="A0A1Q8Q2W1"/>
<accession>A0A1Q8Q2W1</accession>
<evidence type="ECO:0000256" key="9">
    <source>
        <dbReference type="HAMAP-Rule" id="MF_00624"/>
    </source>
</evidence>
<keyword evidence="4 9" id="KW-0548">Nucleotidyltransferase</keyword>
<feature type="binding site" evidence="9">
    <location>
        <position position="100"/>
    </location>
    <ligand>
        <name>alpha-D-glucose 1-phosphate</name>
        <dbReference type="ChEBI" id="CHEBI:58601"/>
    </ligand>
</feature>
<dbReference type="InterPro" id="IPR011004">
    <property type="entry name" value="Trimer_LpxA-like_sf"/>
</dbReference>
<feature type="site" description="Could play a key role in the communication between the regulatory and the substrate sites" evidence="9">
    <location>
        <position position="99"/>
    </location>
</feature>
<feature type="domain" description="Glucose-1-phosphate adenylyltransferase/Bifunctional protein GlmU-like C-terminal hexapeptide" evidence="11">
    <location>
        <begin position="290"/>
        <end position="359"/>
    </location>
</feature>
<dbReference type="PANTHER" id="PTHR43523:SF2">
    <property type="entry name" value="GLUCOSE-1-PHOSPHATE ADENYLYLTRANSFERASE"/>
    <property type="match status" value="1"/>
</dbReference>
<feature type="binding site" evidence="9">
    <location>
        <position position="191"/>
    </location>
    <ligand>
        <name>alpha-D-glucose 1-phosphate</name>
        <dbReference type="ChEBI" id="CHEBI:58601"/>
    </ligand>
</feature>
<dbReference type="NCBIfam" id="NF003670">
    <property type="entry name" value="PRK05293.1"/>
    <property type="match status" value="1"/>
</dbReference>
<dbReference type="InterPro" id="IPR029044">
    <property type="entry name" value="Nucleotide-diphossugar_trans"/>
</dbReference>
<dbReference type="InterPro" id="IPR011831">
    <property type="entry name" value="ADP-Glc_PPase"/>
</dbReference>
<dbReference type="Pfam" id="PF00483">
    <property type="entry name" value="NTP_transferase"/>
    <property type="match status" value="1"/>
</dbReference>
<keyword evidence="8 9" id="KW-0119">Carbohydrate metabolism</keyword>
<dbReference type="NCBIfam" id="TIGR02091">
    <property type="entry name" value="glgC"/>
    <property type="match status" value="1"/>
</dbReference>
<dbReference type="PROSITE" id="PS00810">
    <property type="entry name" value="ADP_GLC_PYROPHOSPH_3"/>
    <property type="match status" value="1"/>
</dbReference>
<dbReference type="CDD" id="cd04651">
    <property type="entry name" value="LbH_G1P_AT_C"/>
    <property type="match status" value="1"/>
</dbReference>
<evidence type="ECO:0000256" key="8">
    <source>
        <dbReference type="ARBA" id="ARBA00023277"/>
    </source>
</evidence>